<proteinExistence type="predicted"/>
<gene>
    <name evidence="1" type="ORF">GCM10010251_92410</name>
</gene>
<dbReference type="SUPFAM" id="SSF53335">
    <property type="entry name" value="S-adenosyl-L-methionine-dependent methyltransferases"/>
    <property type="match status" value="1"/>
</dbReference>
<dbReference type="AlphaFoldDB" id="A0A918FNS2"/>
<dbReference type="Gene3D" id="3.40.50.150">
    <property type="entry name" value="Vaccinia Virus protein VP39"/>
    <property type="match status" value="1"/>
</dbReference>
<dbReference type="InterPro" id="IPR029063">
    <property type="entry name" value="SAM-dependent_MTases_sf"/>
</dbReference>
<sequence>MTGRTPNGLTVLDLCSGAGGLSWGYWLAGFDVVGVDIHPMPNYPFEFHQADALEYLAAITNSGEVERYAFVHASWPCQNKARVTAWRGSRENHPDLITPGRELQRACGRPWVIENVPEAAWDGTLRPDYILCGSQFGLKVRRHRVFETSWGGGGDLLPPCWHPKGRHKLMAFEHKDERAYADAMGCTWMNKTEARQAVPPAYSEWIGRQFLTHQLGLDPDATPAVLPAP</sequence>
<dbReference type="EMBL" id="BMSX01000041">
    <property type="protein sequence ID" value="GGR61197.1"/>
    <property type="molecule type" value="Genomic_DNA"/>
</dbReference>
<reference evidence="1" key="1">
    <citation type="journal article" date="2014" name="Int. J. Syst. Evol. Microbiol.">
        <title>Complete genome sequence of Corynebacterium casei LMG S-19264T (=DSM 44701T), isolated from a smear-ripened cheese.</title>
        <authorList>
            <consortium name="US DOE Joint Genome Institute (JGI-PGF)"/>
            <person name="Walter F."/>
            <person name="Albersmeier A."/>
            <person name="Kalinowski J."/>
            <person name="Ruckert C."/>
        </authorList>
    </citation>
    <scope>NUCLEOTIDE SEQUENCE</scope>
    <source>
        <strain evidence="1">JCM 4346</strain>
    </source>
</reference>
<organism evidence="1 2">
    <name type="scientific">Streptomyces aurantiogriseus</name>
    <dbReference type="NCBI Taxonomy" id="66870"/>
    <lineage>
        <taxon>Bacteria</taxon>
        <taxon>Bacillati</taxon>
        <taxon>Actinomycetota</taxon>
        <taxon>Actinomycetes</taxon>
        <taxon>Kitasatosporales</taxon>
        <taxon>Streptomycetaceae</taxon>
        <taxon>Streptomyces</taxon>
    </lineage>
</organism>
<evidence type="ECO:0000313" key="2">
    <source>
        <dbReference type="Proteomes" id="UP000658320"/>
    </source>
</evidence>
<comment type="caution">
    <text evidence="1">The sequence shown here is derived from an EMBL/GenBank/DDBJ whole genome shotgun (WGS) entry which is preliminary data.</text>
</comment>
<keyword evidence="2" id="KW-1185">Reference proteome</keyword>
<name>A0A918FNS2_9ACTN</name>
<dbReference type="RefSeq" id="WP_189944048.1">
    <property type="nucleotide sequence ID" value="NZ_BMSX01000041.1"/>
</dbReference>
<protein>
    <recommendedName>
        <fullName evidence="3">DNA methylase</fullName>
    </recommendedName>
</protein>
<evidence type="ECO:0000313" key="1">
    <source>
        <dbReference type="EMBL" id="GGR61197.1"/>
    </source>
</evidence>
<evidence type="ECO:0008006" key="3">
    <source>
        <dbReference type="Google" id="ProtNLM"/>
    </source>
</evidence>
<dbReference type="Proteomes" id="UP000658320">
    <property type="component" value="Unassembled WGS sequence"/>
</dbReference>
<reference evidence="1" key="2">
    <citation type="submission" date="2020-09" db="EMBL/GenBank/DDBJ databases">
        <authorList>
            <person name="Sun Q."/>
            <person name="Ohkuma M."/>
        </authorList>
    </citation>
    <scope>NUCLEOTIDE SEQUENCE</scope>
    <source>
        <strain evidence="1">JCM 4346</strain>
    </source>
</reference>
<accession>A0A918FNS2</accession>